<dbReference type="OrthoDB" id="2164794at2"/>
<feature type="domain" description="NERD" evidence="1">
    <location>
        <begin position="37"/>
        <end position="148"/>
    </location>
</feature>
<keyword evidence="3" id="KW-1185">Reference proteome</keyword>
<accession>A0A6L3UYS1</accession>
<comment type="caution">
    <text evidence="2">The sequence shown here is derived from an EMBL/GenBank/DDBJ whole genome shotgun (WGS) entry which is preliminary data.</text>
</comment>
<dbReference type="AlphaFoldDB" id="A0A6L3UYS1"/>
<reference evidence="2 3" key="1">
    <citation type="journal article" date="2016" name="Antonie Van Leeuwenhoek">
        <title>Bacillus depressus sp. nov., isolated from soil of a sunflower field.</title>
        <authorList>
            <person name="Wei X."/>
            <person name="Xin D."/>
            <person name="Xin Y."/>
            <person name="Zhang H."/>
            <person name="Wang T."/>
            <person name="Zhang J."/>
        </authorList>
    </citation>
    <scope>NUCLEOTIDE SEQUENCE [LARGE SCALE GENOMIC DNA]</scope>
    <source>
        <strain evidence="2 3">BZ1</strain>
    </source>
</reference>
<dbReference type="EMBL" id="WBOS01000020">
    <property type="protein sequence ID" value="KAB2329253.1"/>
    <property type="molecule type" value="Genomic_DNA"/>
</dbReference>
<dbReference type="RefSeq" id="WP_151537146.1">
    <property type="nucleotide sequence ID" value="NZ_WBOS01000020.1"/>
</dbReference>
<gene>
    <name evidence="2" type="ORF">F7731_23105</name>
</gene>
<dbReference type="PROSITE" id="PS50965">
    <property type="entry name" value="NERD"/>
    <property type="match status" value="1"/>
</dbReference>
<dbReference type="Pfam" id="PF08378">
    <property type="entry name" value="NERD"/>
    <property type="match status" value="1"/>
</dbReference>
<sequence>MYLKPRAVSNELEILRSLNIRMNLPAKDRKHYLNLEKGYQGEAIFDQLTAKLQCDVYILNDLCFEFNRSVFQIDTLIISQNTIFPIEIKNYEGDYHYDPEVFRRVSSNYEITNPLDQLKRSMTLLRSLLKFHGIHQPIEGYVTFVNPEFTLYQAPLNTSMILPTQLNRFNKTLNEMTSKLSNQHKKLADLLISLHQTESPYTRLPTYNYEHLKKGISCISCYSYEVAVIAEKKIVCDKCSCVEDVNSAVLRNVEELKTLFPDKKLTTTRVHEWCKVIKSKKTIRRILIQNLRSVGESHLRYFV</sequence>
<name>A0A6L3UYS1_9BACI</name>
<evidence type="ECO:0000313" key="3">
    <source>
        <dbReference type="Proteomes" id="UP000481030"/>
    </source>
</evidence>
<protein>
    <submittedName>
        <fullName evidence="2">NERD domain-containing protein</fullName>
    </submittedName>
</protein>
<evidence type="ECO:0000259" key="1">
    <source>
        <dbReference type="PROSITE" id="PS50965"/>
    </source>
</evidence>
<evidence type="ECO:0000313" key="2">
    <source>
        <dbReference type="EMBL" id="KAB2329253.1"/>
    </source>
</evidence>
<proteinExistence type="predicted"/>
<organism evidence="2 3">
    <name type="scientific">Cytobacillus depressus</name>
    <dbReference type="NCBI Taxonomy" id="1602942"/>
    <lineage>
        <taxon>Bacteria</taxon>
        <taxon>Bacillati</taxon>
        <taxon>Bacillota</taxon>
        <taxon>Bacilli</taxon>
        <taxon>Bacillales</taxon>
        <taxon>Bacillaceae</taxon>
        <taxon>Cytobacillus</taxon>
    </lineage>
</organism>
<dbReference type="Proteomes" id="UP000481030">
    <property type="component" value="Unassembled WGS sequence"/>
</dbReference>
<dbReference type="InterPro" id="IPR011528">
    <property type="entry name" value="NERD"/>
</dbReference>